<organism evidence="2 3">
    <name type="scientific">Ridgeia piscesae</name>
    <name type="common">Tubeworm</name>
    <dbReference type="NCBI Taxonomy" id="27915"/>
    <lineage>
        <taxon>Eukaryota</taxon>
        <taxon>Metazoa</taxon>
        <taxon>Spiralia</taxon>
        <taxon>Lophotrochozoa</taxon>
        <taxon>Annelida</taxon>
        <taxon>Polychaeta</taxon>
        <taxon>Sedentaria</taxon>
        <taxon>Canalipalpata</taxon>
        <taxon>Sabellida</taxon>
        <taxon>Siboglinidae</taxon>
        <taxon>Ridgeia</taxon>
    </lineage>
</organism>
<protein>
    <submittedName>
        <fullName evidence="2">Uncharacterized protein</fullName>
    </submittedName>
</protein>
<feature type="compositionally biased region" description="Polar residues" evidence="1">
    <location>
        <begin position="117"/>
        <end position="142"/>
    </location>
</feature>
<dbReference type="AlphaFoldDB" id="A0AAD9N9I0"/>
<dbReference type="Proteomes" id="UP001209878">
    <property type="component" value="Unassembled WGS sequence"/>
</dbReference>
<feature type="region of interest" description="Disordered" evidence="1">
    <location>
        <begin position="107"/>
        <end position="151"/>
    </location>
</feature>
<evidence type="ECO:0000313" key="3">
    <source>
        <dbReference type="Proteomes" id="UP001209878"/>
    </source>
</evidence>
<accession>A0AAD9N9I0</accession>
<proteinExistence type="predicted"/>
<dbReference type="EMBL" id="JAODUO010001555">
    <property type="protein sequence ID" value="KAK2161845.1"/>
    <property type="molecule type" value="Genomic_DNA"/>
</dbReference>
<keyword evidence="3" id="KW-1185">Reference proteome</keyword>
<gene>
    <name evidence="2" type="ORF">NP493_1558g00054</name>
</gene>
<name>A0AAD9N9I0_RIDPI</name>
<reference evidence="2" key="1">
    <citation type="journal article" date="2023" name="Mol. Biol. Evol.">
        <title>Third-Generation Sequencing Reveals the Adaptive Role of the Epigenome in Three Deep-Sea Polychaetes.</title>
        <authorList>
            <person name="Perez M."/>
            <person name="Aroh O."/>
            <person name="Sun Y."/>
            <person name="Lan Y."/>
            <person name="Juniper S.K."/>
            <person name="Young C.R."/>
            <person name="Angers B."/>
            <person name="Qian P.Y."/>
        </authorList>
    </citation>
    <scope>NUCLEOTIDE SEQUENCE</scope>
    <source>
        <strain evidence="2">R07B-5</strain>
    </source>
</reference>
<evidence type="ECO:0000313" key="2">
    <source>
        <dbReference type="EMBL" id="KAK2161845.1"/>
    </source>
</evidence>
<sequence>MPESVVSCLSLLCHVQLQTEVPLGDSGTDVTTLLSPDLLPKFTSRPPPEMAACQTLVLAFVDALKKQELQVTSLKEAILSHKRHVNTLKQELSSACHREYGEEMERMASERGVTPVGVSSSMPDISTTRTVIGSSDTTSEPHNSFAPLQVDLSDQLSVTQTAAVPKTAPKHK</sequence>
<evidence type="ECO:0000256" key="1">
    <source>
        <dbReference type="SAM" id="MobiDB-lite"/>
    </source>
</evidence>
<dbReference type="PANTHER" id="PTHR37476">
    <property type="entry name" value="COILED-COIL DOMAIN-CONTAINING PROTEIN 171"/>
    <property type="match status" value="1"/>
</dbReference>
<dbReference type="PANTHER" id="PTHR37476:SF1">
    <property type="entry name" value="COILED-COIL DOMAIN-CONTAINING PROTEIN 171"/>
    <property type="match status" value="1"/>
</dbReference>
<comment type="caution">
    <text evidence="2">The sequence shown here is derived from an EMBL/GenBank/DDBJ whole genome shotgun (WGS) entry which is preliminary data.</text>
</comment>